<keyword evidence="3" id="KW-0238">DNA-binding</keyword>
<dbReference type="EMBL" id="NMUL01000008">
    <property type="protein sequence ID" value="OXM69035.1"/>
    <property type="molecule type" value="Genomic_DNA"/>
</dbReference>
<dbReference type="InterPro" id="IPR039445">
    <property type="entry name" value="DauR-like_HTH"/>
</dbReference>
<dbReference type="OrthoDB" id="9796595at2"/>
<sequence>MTEDELLLREAEKIAHAVGRMFPGLCEVVLHDLRDPAQAVRAIEGGLSGRAVGDPATELGLARIADPEFPDVLQNYPNRFPDGRPAKSTSIGIRNSGGEYVAALCLNLDVSLLGSAARALTRLSRTDEPAPLTESLRARTGDELRALVEDYATERGHTPHSLPAAAKKELVRSLKARGFLELKNAVPSLTELLGISRASVYNYLR</sequence>
<keyword evidence="4" id="KW-1185">Reference proteome</keyword>
<dbReference type="InterPro" id="IPR013559">
    <property type="entry name" value="YheO"/>
</dbReference>
<dbReference type="GO" id="GO:0003677">
    <property type="term" value="F:DNA binding"/>
    <property type="evidence" value="ECO:0007669"/>
    <property type="project" value="UniProtKB-KW"/>
</dbReference>
<dbReference type="Proteomes" id="UP000215199">
    <property type="component" value="Unassembled WGS sequence"/>
</dbReference>
<reference evidence="4" key="1">
    <citation type="submission" date="2017-07" db="EMBL/GenBank/DDBJ databases">
        <title>Comparative genome mining reveals phylogenetic distribution patterns of secondary metabolites in Amycolatopsis.</title>
        <authorList>
            <person name="Adamek M."/>
            <person name="Alanjary M."/>
            <person name="Sales-Ortells H."/>
            <person name="Goodfellow M."/>
            <person name="Bull A.T."/>
            <person name="Kalinowski J."/>
            <person name="Ziemert N."/>
        </authorList>
    </citation>
    <scope>NUCLEOTIDE SEQUENCE [LARGE SCALE GENOMIC DNA]</scope>
    <source>
        <strain evidence="4">H5</strain>
    </source>
</reference>
<evidence type="ECO:0000313" key="3">
    <source>
        <dbReference type="EMBL" id="OXM69035.1"/>
    </source>
</evidence>
<evidence type="ECO:0000259" key="1">
    <source>
        <dbReference type="Pfam" id="PF08348"/>
    </source>
</evidence>
<dbReference type="AlphaFoldDB" id="A0A229TCP8"/>
<feature type="domain" description="YheO-like" evidence="1">
    <location>
        <begin position="8"/>
        <end position="116"/>
    </location>
</feature>
<evidence type="ECO:0000259" key="2">
    <source>
        <dbReference type="Pfam" id="PF13309"/>
    </source>
</evidence>
<proteinExistence type="predicted"/>
<accession>A0A229TCP8</accession>
<dbReference type="RefSeq" id="WP_093947190.1">
    <property type="nucleotide sequence ID" value="NZ_NMUL01000008.1"/>
</dbReference>
<dbReference type="PANTHER" id="PTHR35568:SF1">
    <property type="entry name" value="TRANSCRIPTIONAL REGULATOR DAUR"/>
    <property type="match status" value="1"/>
</dbReference>
<dbReference type="Pfam" id="PF08348">
    <property type="entry name" value="PAS_6"/>
    <property type="match status" value="1"/>
</dbReference>
<dbReference type="InterPro" id="IPR039446">
    <property type="entry name" value="DauR-like"/>
</dbReference>
<protein>
    <submittedName>
        <fullName evidence="3">DNA-binding protein</fullName>
    </submittedName>
</protein>
<comment type="caution">
    <text evidence="3">The sequence shown here is derived from an EMBL/GenBank/DDBJ whole genome shotgun (WGS) entry which is preliminary data.</text>
</comment>
<evidence type="ECO:0000313" key="4">
    <source>
        <dbReference type="Proteomes" id="UP000215199"/>
    </source>
</evidence>
<name>A0A229TCP8_9PSEU</name>
<feature type="domain" description="Transcriptional regulator DauR-like HTH" evidence="2">
    <location>
        <begin position="144"/>
        <end position="205"/>
    </location>
</feature>
<gene>
    <name evidence="3" type="ORF">CF165_10025</name>
</gene>
<dbReference type="PANTHER" id="PTHR35568">
    <property type="entry name" value="TRANSCRIPTIONAL REGULATOR DAUR"/>
    <property type="match status" value="1"/>
</dbReference>
<organism evidence="3 4">
    <name type="scientific">Amycolatopsis vastitatis</name>
    <dbReference type="NCBI Taxonomy" id="1905142"/>
    <lineage>
        <taxon>Bacteria</taxon>
        <taxon>Bacillati</taxon>
        <taxon>Actinomycetota</taxon>
        <taxon>Actinomycetes</taxon>
        <taxon>Pseudonocardiales</taxon>
        <taxon>Pseudonocardiaceae</taxon>
        <taxon>Amycolatopsis</taxon>
    </lineage>
</organism>
<dbReference type="Pfam" id="PF13309">
    <property type="entry name" value="HTH_22"/>
    <property type="match status" value="1"/>
</dbReference>